<dbReference type="EMBL" id="DF830075">
    <property type="protein sequence ID" value="GAK65222.1"/>
    <property type="molecule type" value="Genomic_DNA"/>
</dbReference>
<dbReference type="AlphaFoldDB" id="A0A081CEX6"/>
<keyword evidence="2" id="KW-1185">Reference proteome</keyword>
<accession>A0A081CEX6</accession>
<dbReference type="HOGENOM" id="CLU_1786587_0_0_1"/>
<reference evidence="2" key="1">
    <citation type="journal article" date="2014" name="Genome Announc.">
        <title>Draft Genome Sequence of the Yeast Pseudozyma antarctica Type Strain JCM10317, a Producer of the Glycolipid Biosurfactants, Mannosylerythritol Lipids.</title>
        <authorList>
            <person name="Saika A."/>
            <person name="Koike H."/>
            <person name="Hori T."/>
            <person name="Fukuoka T."/>
            <person name="Sato S."/>
            <person name="Habe H."/>
            <person name="Kitamoto D."/>
            <person name="Morita T."/>
        </authorList>
    </citation>
    <scope>NUCLEOTIDE SEQUENCE [LARGE SCALE GENOMIC DNA]</scope>
    <source>
        <strain evidence="2">JCM 10317</strain>
    </source>
</reference>
<proteinExistence type="predicted"/>
<dbReference type="Gene3D" id="3.30.200.20">
    <property type="entry name" value="Phosphorylase Kinase, domain 1"/>
    <property type="match status" value="1"/>
</dbReference>
<evidence type="ECO:0000313" key="2">
    <source>
        <dbReference type="Proteomes" id="UP000053758"/>
    </source>
</evidence>
<protein>
    <submittedName>
        <fullName evidence="1">Uncharacterized protein</fullName>
    </submittedName>
</protein>
<dbReference type="GeneID" id="26304375"/>
<name>A0A081CEX6_PSEA2</name>
<evidence type="ECO:0000313" key="1">
    <source>
        <dbReference type="EMBL" id="GAK65222.1"/>
    </source>
</evidence>
<sequence>MWEVPPSHREKYAWIPDHIRGRLPASLESIEVASCYCTGERIYAVAKMDGQRVFVRMVRNDAELASHPRYAKITASSTARVVNQYEALRYVSRETSVPVPRIVAYQNDEDVPADCAHTCLHLATRPSNAASGQSSSPQTRALTGS</sequence>
<dbReference type="RefSeq" id="XP_014656426.1">
    <property type="nucleotide sequence ID" value="XM_014800940.1"/>
</dbReference>
<organism evidence="1 2">
    <name type="scientific">Pseudozyma antarctica</name>
    <name type="common">Yeast</name>
    <name type="synonym">Candida antarctica</name>
    <dbReference type="NCBI Taxonomy" id="84753"/>
    <lineage>
        <taxon>Eukaryota</taxon>
        <taxon>Fungi</taxon>
        <taxon>Dikarya</taxon>
        <taxon>Basidiomycota</taxon>
        <taxon>Ustilaginomycotina</taxon>
        <taxon>Ustilaginomycetes</taxon>
        <taxon>Ustilaginales</taxon>
        <taxon>Ustilaginaceae</taxon>
        <taxon>Moesziomyces</taxon>
    </lineage>
</organism>
<gene>
    <name evidence="1" type="ORF">PAN0_008d3439</name>
</gene>
<dbReference type="OrthoDB" id="5404599at2759"/>
<dbReference type="Proteomes" id="UP000053758">
    <property type="component" value="Unassembled WGS sequence"/>
</dbReference>